<keyword evidence="1" id="KW-0521">NADP</keyword>
<dbReference type="PANTHER" id="PTHR44154:SF1">
    <property type="entry name" value="QUINONE OXIDOREDUCTASE"/>
    <property type="match status" value="1"/>
</dbReference>
<dbReference type="GeneID" id="79935609"/>
<dbReference type="Gene3D" id="3.90.180.10">
    <property type="entry name" value="Medium-chain alcohol dehydrogenases, catalytic domain"/>
    <property type="match status" value="1"/>
</dbReference>
<dbReference type="InterPro" id="IPR036291">
    <property type="entry name" value="NAD(P)-bd_dom_sf"/>
</dbReference>
<dbReference type="SUPFAM" id="SSF51735">
    <property type="entry name" value="NAD(P)-binding Rossmann-fold domains"/>
    <property type="match status" value="1"/>
</dbReference>
<dbReference type="AlphaFoldDB" id="A0A927L935"/>
<dbReference type="InterPro" id="IPR051603">
    <property type="entry name" value="Zinc-ADH_QOR/CCCR"/>
</dbReference>
<dbReference type="InterPro" id="IPR013154">
    <property type="entry name" value="ADH-like_N"/>
</dbReference>
<dbReference type="SUPFAM" id="SSF50129">
    <property type="entry name" value="GroES-like"/>
    <property type="match status" value="1"/>
</dbReference>
<gene>
    <name evidence="3" type="ORF">IHE70_29865</name>
</gene>
<reference evidence="3" key="1">
    <citation type="submission" date="2020-09" db="EMBL/GenBank/DDBJ databases">
        <title>Streptomyces canutascabiei sp. nov., which causes potato common scab and is distributed across the world.</title>
        <authorList>
            <person name="Nguyen H.P."/>
            <person name="Weisberg A.J."/>
            <person name="Chang J.H."/>
            <person name="Clarke C.R."/>
        </authorList>
    </citation>
    <scope>NUCLEOTIDE SEQUENCE</scope>
    <source>
        <strain evidence="3">ID-01-6.2a</strain>
    </source>
</reference>
<dbReference type="GO" id="GO:0016491">
    <property type="term" value="F:oxidoreductase activity"/>
    <property type="evidence" value="ECO:0007669"/>
    <property type="project" value="InterPro"/>
</dbReference>
<dbReference type="EMBL" id="JACYXT010000015">
    <property type="protein sequence ID" value="MBD9727338.1"/>
    <property type="molecule type" value="Genomic_DNA"/>
</dbReference>
<dbReference type="Gene3D" id="3.40.50.720">
    <property type="entry name" value="NAD(P)-binding Rossmann-like Domain"/>
    <property type="match status" value="1"/>
</dbReference>
<evidence type="ECO:0000313" key="3">
    <source>
        <dbReference type="EMBL" id="MBD9727338.1"/>
    </source>
</evidence>
<dbReference type="SMART" id="SM00829">
    <property type="entry name" value="PKS_ER"/>
    <property type="match status" value="1"/>
</dbReference>
<feature type="domain" description="Enoyl reductase (ER)" evidence="2">
    <location>
        <begin position="10"/>
        <end position="308"/>
    </location>
</feature>
<organism evidence="3 4">
    <name type="scientific">Streptomyces caniscabiei</name>
    <dbReference type="NCBI Taxonomy" id="2746961"/>
    <lineage>
        <taxon>Bacteria</taxon>
        <taxon>Bacillati</taxon>
        <taxon>Actinomycetota</taxon>
        <taxon>Actinomycetes</taxon>
        <taxon>Kitasatosporales</taxon>
        <taxon>Streptomycetaceae</taxon>
        <taxon>Streptomyces</taxon>
    </lineage>
</organism>
<evidence type="ECO:0000256" key="1">
    <source>
        <dbReference type="ARBA" id="ARBA00022857"/>
    </source>
</evidence>
<evidence type="ECO:0000313" key="4">
    <source>
        <dbReference type="Proteomes" id="UP000661025"/>
    </source>
</evidence>
<dbReference type="CDD" id="cd05289">
    <property type="entry name" value="MDR_like_2"/>
    <property type="match status" value="1"/>
</dbReference>
<name>A0A927L935_9ACTN</name>
<evidence type="ECO:0000259" key="2">
    <source>
        <dbReference type="SMART" id="SM00829"/>
    </source>
</evidence>
<sequence length="313" mass="32441">MRAAVVREFGGPEAIEVIEVATPEPGPGEVLVRVAGATVNFADVMTRTGLTVQYGATPVRPQFGLGTDVAGTVAALGEGVTRFAVGDPVLGTQERLDRPLGTQADYVVLEEWELAPAPDGIDLVHLATVGLNATTADQALDASALEPGQWLLVSGAAGGVGLFTVELARLRGLNVIAQAGPGDEKLVLQAGAQLFVSRDDDLVPTVRRLVPGGVHGAVDAANLAVGAVDAVRHGGAFVSLLNSAPQSRREVRMTDLAWHTDAGRLAKLAAYAGAGLISLRVAKTYPLERIADAHRALAEGGLRGRIVLVPDRE</sequence>
<protein>
    <submittedName>
        <fullName evidence="3">NADP-dependent oxidoreductase</fullName>
    </submittedName>
</protein>
<dbReference type="InterPro" id="IPR011032">
    <property type="entry name" value="GroES-like_sf"/>
</dbReference>
<dbReference type="Proteomes" id="UP000661025">
    <property type="component" value="Unassembled WGS sequence"/>
</dbReference>
<dbReference type="Pfam" id="PF13602">
    <property type="entry name" value="ADH_zinc_N_2"/>
    <property type="match status" value="1"/>
</dbReference>
<dbReference type="InterPro" id="IPR020843">
    <property type="entry name" value="ER"/>
</dbReference>
<dbReference type="RefSeq" id="WP_192363820.1">
    <property type="nucleotide sequence ID" value="NZ_CP119182.1"/>
</dbReference>
<comment type="caution">
    <text evidence="3">The sequence shown here is derived from an EMBL/GenBank/DDBJ whole genome shotgun (WGS) entry which is preliminary data.</text>
</comment>
<dbReference type="PANTHER" id="PTHR44154">
    <property type="entry name" value="QUINONE OXIDOREDUCTASE"/>
    <property type="match status" value="1"/>
</dbReference>
<accession>A0A927L935</accession>
<proteinExistence type="predicted"/>
<dbReference type="Pfam" id="PF08240">
    <property type="entry name" value="ADH_N"/>
    <property type="match status" value="1"/>
</dbReference>